<organism evidence="1 2">
    <name type="scientific">Coccidioides posadasii RMSCC 3488</name>
    <dbReference type="NCBI Taxonomy" id="454284"/>
    <lineage>
        <taxon>Eukaryota</taxon>
        <taxon>Fungi</taxon>
        <taxon>Dikarya</taxon>
        <taxon>Ascomycota</taxon>
        <taxon>Pezizomycotina</taxon>
        <taxon>Eurotiomycetes</taxon>
        <taxon>Eurotiomycetidae</taxon>
        <taxon>Onygenales</taxon>
        <taxon>Onygenaceae</taxon>
        <taxon>Coccidioides</taxon>
    </lineage>
</organism>
<evidence type="ECO:0000313" key="1">
    <source>
        <dbReference type="EMBL" id="KMM64707.1"/>
    </source>
</evidence>
<sequence>MRQLLKLHAAWKYMSSPHDDKIRSKPVALLEDVNVLAAAAACLLELPHPGTQSKSQKYCKLQQMITLLLRDSWKNGSLQIIGHVDLSIFVLLQFWQNEVVKLNSVQN</sequence>
<proteinExistence type="predicted"/>
<reference evidence="2" key="2">
    <citation type="journal article" date="2009" name="Genome Res.">
        <title>Comparative genomic analyses of the human fungal pathogens Coccidioides and their relatives.</title>
        <authorList>
            <person name="Sharpton T.J."/>
            <person name="Stajich J.E."/>
            <person name="Rounsley S.D."/>
            <person name="Gardner M.J."/>
            <person name="Wortman J.R."/>
            <person name="Jordar V.S."/>
            <person name="Maiti R."/>
            <person name="Kodira C.D."/>
            <person name="Neafsey D.E."/>
            <person name="Zeng Q."/>
            <person name="Hung C.-Y."/>
            <person name="McMahan C."/>
            <person name="Muszewska A."/>
            <person name="Grynberg M."/>
            <person name="Mandel M.A."/>
            <person name="Kellner E.M."/>
            <person name="Barker B.M."/>
            <person name="Galgiani J.N."/>
            <person name="Orbach M.J."/>
            <person name="Kirkland T.N."/>
            <person name="Cole G.T."/>
            <person name="Henn M.R."/>
            <person name="Birren B.W."/>
            <person name="Taylor J.W."/>
        </authorList>
    </citation>
    <scope>NUCLEOTIDE SEQUENCE [LARGE SCALE GENOMIC DNA]</scope>
    <source>
        <strain evidence="2">RMSCC 3488</strain>
    </source>
</reference>
<dbReference type="VEuPathDB" id="FungiDB:CPAG_01059"/>
<evidence type="ECO:0000313" key="2">
    <source>
        <dbReference type="Proteomes" id="UP000054567"/>
    </source>
</evidence>
<protein>
    <submittedName>
        <fullName evidence="1">Uncharacterized protein</fullName>
    </submittedName>
</protein>
<name>A0A0J6I0E3_COCPO</name>
<reference evidence="1 2" key="1">
    <citation type="submission" date="2007-06" db="EMBL/GenBank/DDBJ databases">
        <title>The Genome Sequence of Coccidioides posadasii RMSCC_3488.</title>
        <authorList>
            <consortium name="Coccidioides Genome Resources Consortium"/>
            <consortium name="The Broad Institute Genome Sequencing Platform"/>
            <person name="Henn M.R."/>
            <person name="Sykes S."/>
            <person name="Young S."/>
            <person name="Jaffe D."/>
            <person name="Berlin A."/>
            <person name="Alvarez P."/>
            <person name="Butler J."/>
            <person name="Gnerre S."/>
            <person name="Grabherr M."/>
            <person name="Mauceli E."/>
            <person name="Brockman W."/>
            <person name="Kodira C."/>
            <person name="Alvarado L."/>
            <person name="Zeng Q."/>
            <person name="Crawford M."/>
            <person name="Antoine C."/>
            <person name="Devon K."/>
            <person name="Galgiani J."/>
            <person name="Orsborn K."/>
            <person name="Lewis M.L."/>
            <person name="Nusbaum C."/>
            <person name="Galagan J."/>
            <person name="Birren B."/>
        </authorList>
    </citation>
    <scope>NUCLEOTIDE SEQUENCE [LARGE SCALE GENOMIC DNA]</scope>
    <source>
        <strain evidence="1 2">RMSCC 3488</strain>
    </source>
</reference>
<dbReference type="Proteomes" id="UP000054567">
    <property type="component" value="Unassembled WGS sequence"/>
</dbReference>
<dbReference type="AlphaFoldDB" id="A0A0J6I0E3"/>
<reference evidence="2" key="3">
    <citation type="journal article" date="2010" name="Genome Res.">
        <title>Population genomic sequencing of Coccidioides fungi reveals recent hybridization and transposon control.</title>
        <authorList>
            <person name="Neafsey D.E."/>
            <person name="Barker B.M."/>
            <person name="Sharpton T.J."/>
            <person name="Stajich J.E."/>
            <person name="Park D.J."/>
            <person name="Whiston E."/>
            <person name="Hung C.-Y."/>
            <person name="McMahan C."/>
            <person name="White J."/>
            <person name="Sykes S."/>
            <person name="Heiman D."/>
            <person name="Young S."/>
            <person name="Zeng Q."/>
            <person name="Abouelleil A."/>
            <person name="Aftuck L."/>
            <person name="Bessette D."/>
            <person name="Brown A."/>
            <person name="FitzGerald M."/>
            <person name="Lui A."/>
            <person name="Macdonald J.P."/>
            <person name="Priest M."/>
            <person name="Orbach M.J."/>
            <person name="Galgiani J.N."/>
            <person name="Kirkland T.N."/>
            <person name="Cole G.T."/>
            <person name="Birren B.W."/>
            <person name="Henn M.R."/>
            <person name="Taylor J.W."/>
            <person name="Rounsley S.D."/>
        </authorList>
    </citation>
    <scope>NUCLEOTIDE SEQUENCE [LARGE SCALE GENOMIC DNA]</scope>
    <source>
        <strain evidence="2">RMSCC 3488</strain>
    </source>
</reference>
<gene>
    <name evidence="1" type="ORF">CPAG_01059</name>
</gene>
<dbReference type="EMBL" id="DS268109">
    <property type="protein sequence ID" value="KMM64707.1"/>
    <property type="molecule type" value="Genomic_DNA"/>
</dbReference>
<accession>A0A0J6I0E3</accession>